<accession>A0A3N4KK24</accession>
<gene>
    <name evidence="1" type="ORF">P167DRAFT_539070</name>
</gene>
<reference evidence="1 2" key="1">
    <citation type="journal article" date="2018" name="Nat. Ecol. Evol.">
        <title>Pezizomycetes genomes reveal the molecular basis of ectomycorrhizal truffle lifestyle.</title>
        <authorList>
            <person name="Murat C."/>
            <person name="Payen T."/>
            <person name="Noel B."/>
            <person name="Kuo A."/>
            <person name="Morin E."/>
            <person name="Chen J."/>
            <person name="Kohler A."/>
            <person name="Krizsan K."/>
            <person name="Balestrini R."/>
            <person name="Da Silva C."/>
            <person name="Montanini B."/>
            <person name="Hainaut M."/>
            <person name="Levati E."/>
            <person name="Barry K.W."/>
            <person name="Belfiori B."/>
            <person name="Cichocki N."/>
            <person name="Clum A."/>
            <person name="Dockter R.B."/>
            <person name="Fauchery L."/>
            <person name="Guy J."/>
            <person name="Iotti M."/>
            <person name="Le Tacon F."/>
            <person name="Lindquist E.A."/>
            <person name="Lipzen A."/>
            <person name="Malagnac F."/>
            <person name="Mello A."/>
            <person name="Molinier V."/>
            <person name="Miyauchi S."/>
            <person name="Poulain J."/>
            <person name="Riccioni C."/>
            <person name="Rubini A."/>
            <person name="Sitrit Y."/>
            <person name="Splivallo R."/>
            <person name="Traeger S."/>
            <person name="Wang M."/>
            <person name="Zifcakova L."/>
            <person name="Wipf D."/>
            <person name="Zambonelli A."/>
            <person name="Paolocci F."/>
            <person name="Nowrousian M."/>
            <person name="Ottonello S."/>
            <person name="Baldrian P."/>
            <person name="Spatafora J.W."/>
            <person name="Henrissat B."/>
            <person name="Nagy L.G."/>
            <person name="Aury J.M."/>
            <person name="Wincker P."/>
            <person name="Grigoriev I.V."/>
            <person name="Bonfante P."/>
            <person name="Martin F.M."/>
        </authorList>
    </citation>
    <scope>NUCLEOTIDE SEQUENCE [LARGE SCALE GENOMIC DNA]</scope>
    <source>
        <strain evidence="1 2">CCBAS932</strain>
    </source>
</reference>
<dbReference type="AlphaFoldDB" id="A0A3N4KK24"/>
<dbReference type="Proteomes" id="UP000277580">
    <property type="component" value="Unassembled WGS sequence"/>
</dbReference>
<sequence>MTYVLTGRNLPNLCKTTSPTLRLKSFPQEKSQPLSTRTYNTAMVSLTRSSDNLDLLLYDAAATPLIEPPAPSNASLSEILSELAHLINEREAAKHTPVDDDNNEDEAPQYDPAVIGQLETITSEMQTMNNRLSRAIWQMDNGFDGVGIRMTRLNNRLCAIENGLKSLREEPGGKVLERAALEHNRRARIHNSRVKSQEKLMPMHTPRNVPVPGFTADTPYKLANEHQNQDKIIQWLDALGLDTERKGCHMRLTEFVGVPWDRVLDNMEVWPKGASY</sequence>
<dbReference type="EMBL" id="ML119160">
    <property type="protein sequence ID" value="RPB08671.1"/>
    <property type="molecule type" value="Genomic_DNA"/>
</dbReference>
<evidence type="ECO:0000313" key="1">
    <source>
        <dbReference type="EMBL" id="RPB08671.1"/>
    </source>
</evidence>
<keyword evidence="2" id="KW-1185">Reference proteome</keyword>
<proteinExistence type="predicted"/>
<organism evidence="1 2">
    <name type="scientific">Morchella conica CCBAS932</name>
    <dbReference type="NCBI Taxonomy" id="1392247"/>
    <lineage>
        <taxon>Eukaryota</taxon>
        <taxon>Fungi</taxon>
        <taxon>Dikarya</taxon>
        <taxon>Ascomycota</taxon>
        <taxon>Pezizomycotina</taxon>
        <taxon>Pezizomycetes</taxon>
        <taxon>Pezizales</taxon>
        <taxon>Morchellaceae</taxon>
        <taxon>Morchella</taxon>
    </lineage>
</organism>
<evidence type="ECO:0000313" key="2">
    <source>
        <dbReference type="Proteomes" id="UP000277580"/>
    </source>
</evidence>
<protein>
    <submittedName>
        <fullName evidence="1">Uncharacterized protein</fullName>
    </submittedName>
</protein>
<dbReference type="InParanoid" id="A0A3N4KK24"/>
<name>A0A3N4KK24_9PEZI</name>
<dbReference type="OrthoDB" id="5315358at2759"/>